<organism evidence="1 2">
    <name type="scientific">Copranaerobaculum intestinale</name>
    <dbReference type="NCBI Taxonomy" id="2692629"/>
    <lineage>
        <taxon>Bacteria</taxon>
        <taxon>Bacillati</taxon>
        <taxon>Bacillota</taxon>
        <taxon>Erysipelotrichia</taxon>
        <taxon>Erysipelotrichales</taxon>
        <taxon>Erysipelotrichaceae</taxon>
        <taxon>Copranaerobaculum</taxon>
    </lineage>
</organism>
<protein>
    <submittedName>
        <fullName evidence="1">Uncharacterized protein</fullName>
    </submittedName>
</protein>
<gene>
    <name evidence="1" type="ORF">GSF08_06015</name>
</gene>
<dbReference type="Proteomes" id="UP000434036">
    <property type="component" value="Unassembled WGS sequence"/>
</dbReference>
<reference evidence="1 2" key="2">
    <citation type="submission" date="2020-01" db="EMBL/GenBank/DDBJ databases">
        <title>Clostridiaceae sp. nov. isolated from the gut of human by culturomics.</title>
        <authorList>
            <person name="Chang Y."/>
        </authorList>
    </citation>
    <scope>NUCLEOTIDE SEQUENCE [LARGE SCALE GENOMIC DNA]</scope>
    <source>
        <strain evidence="1 2">DONG20-135</strain>
    </source>
</reference>
<sequence>MVKAEASIINYFIKQIEEKKKQSTLCYEDGRADEANLEKIAGSVLTLFQTVYEASLKQDDRMSQQTFMLDQLQQIPNHWRQSYQIAKQHDDAVKMLYESIKIETAKQIRETFIRYWGEHDE</sequence>
<comment type="caution">
    <text evidence="1">The sequence shown here is derived from an EMBL/GenBank/DDBJ whole genome shotgun (WGS) entry which is preliminary data.</text>
</comment>
<dbReference type="EMBL" id="WUUQ01000002">
    <property type="protein sequence ID" value="MXQ73486.1"/>
    <property type="molecule type" value="Genomic_DNA"/>
</dbReference>
<keyword evidence="2" id="KW-1185">Reference proteome</keyword>
<evidence type="ECO:0000313" key="1">
    <source>
        <dbReference type="EMBL" id="MXQ73486.1"/>
    </source>
</evidence>
<accession>A0A6N8U5K7</accession>
<evidence type="ECO:0000313" key="2">
    <source>
        <dbReference type="Proteomes" id="UP000434036"/>
    </source>
</evidence>
<reference evidence="1 2" key="1">
    <citation type="submission" date="2019-12" db="EMBL/GenBank/DDBJ databases">
        <authorList>
            <person name="Yang R."/>
        </authorList>
    </citation>
    <scope>NUCLEOTIDE SEQUENCE [LARGE SCALE GENOMIC DNA]</scope>
    <source>
        <strain evidence="1 2">DONG20-135</strain>
    </source>
</reference>
<dbReference type="AlphaFoldDB" id="A0A6N8U5K7"/>
<proteinExistence type="predicted"/>
<name>A0A6N8U5K7_9FIRM</name>
<dbReference type="RefSeq" id="WP_160624931.1">
    <property type="nucleotide sequence ID" value="NZ_WUUQ01000002.1"/>
</dbReference>